<dbReference type="Gene3D" id="1.10.3540.10">
    <property type="entry name" value="uncharacterized protein from magnetospirillum magneticum domain"/>
    <property type="match status" value="1"/>
</dbReference>
<reference evidence="1 2" key="1">
    <citation type="submission" date="2019-09" db="EMBL/GenBank/DDBJ databases">
        <title>Draft genome sequence of Bacillus sp. JC-7.</title>
        <authorList>
            <person name="Tanaka N."/>
            <person name="Shiwa Y."/>
            <person name="Fujita N."/>
            <person name="Tanasupawat S."/>
        </authorList>
    </citation>
    <scope>NUCLEOTIDE SEQUENCE [LARGE SCALE GENOMIC DNA]</scope>
    <source>
        <strain evidence="1 2">JC-7</strain>
    </source>
</reference>
<evidence type="ECO:0000313" key="1">
    <source>
        <dbReference type="EMBL" id="GER71392.1"/>
    </source>
</evidence>
<organism evidence="1 2">
    <name type="scientific">Weizmannia acidilactici</name>
    <dbReference type="NCBI Taxonomy" id="2607726"/>
    <lineage>
        <taxon>Bacteria</taxon>
        <taxon>Bacillati</taxon>
        <taxon>Bacillota</taxon>
        <taxon>Bacilli</taxon>
        <taxon>Bacillales</taxon>
        <taxon>Bacillaceae</taxon>
        <taxon>Heyndrickxia</taxon>
    </lineage>
</organism>
<name>A0A5J4J952_9BACI</name>
<sequence>MSSKYIADLKTTGPVFKDSLNILKRLYKLNSIEKLEDELFERNLLLKASKRRIQNVYGSIKKRYISNITNEDIANNPLLLIINHISDEEAIKILYYHLCLSDKLIYDFVVNTVYPRYIKGFLGVSNTDSENFLIKSSETHEEMKSWSERTYKDLKSALITVLLETELLKNRKNPVFNEALYISNKVFGYLLYSNKEKIKTIADLNNNDDFKLLLLDKTDRKLLLKELENTGVVYLNDDGKETNVEYLFPSLKEYVANYVVGKDREN</sequence>
<accession>A0A5J4J952</accession>
<dbReference type="EMBL" id="BKZQ01000046">
    <property type="protein sequence ID" value="GER71392.1"/>
    <property type="molecule type" value="Genomic_DNA"/>
</dbReference>
<keyword evidence="2" id="KW-1185">Reference proteome</keyword>
<dbReference type="Pfam" id="PF08849">
    <property type="entry name" value="BrxA"/>
    <property type="match status" value="1"/>
</dbReference>
<evidence type="ECO:0000313" key="2">
    <source>
        <dbReference type="Proteomes" id="UP000391919"/>
    </source>
</evidence>
<dbReference type="InterPro" id="IPR023137">
    <property type="entry name" value="BrxA_sf"/>
</dbReference>
<dbReference type="InterPro" id="IPR014948">
    <property type="entry name" value="BrxA"/>
</dbReference>
<dbReference type="Proteomes" id="UP000391919">
    <property type="component" value="Unassembled WGS sequence"/>
</dbReference>
<proteinExistence type="predicted"/>
<dbReference type="AlphaFoldDB" id="A0A5J4J952"/>
<comment type="caution">
    <text evidence="1">The sequence shown here is derived from an EMBL/GenBank/DDBJ whole genome shotgun (WGS) entry which is preliminary data.</text>
</comment>
<protein>
    <submittedName>
        <fullName evidence="1">Uncharacterized protein</fullName>
    </submittedName>
</protein>
<gene>
    <name evidence="1" type="ORF">BpJC7_26950</name>
</gene>
<dbReference type="RefSeq" id="WP_151706157.1">
    <property type="nucleotide sequence ID" value="NZ_BKZQ01000046.1"/>
</dbReference>